<protein>
    <submittedName>
        <fullName evidence="1">Gamma-glutamyltranspeptidase/glutathione hydrolase</fullName>
    </submittedName>
</protein>
<dbReference type="InterPro" id="IPR029055">
    <property type="entry name" value="Ntn_hydrolases_N"/>
</dbReference>
<dbReference type="Pfam" id="PF01019">
    <property type="entry name" value="G_glu_transpept"/>
    <property type="match status" value="1"/>
</dbReference>
<reference evidence="1 2" key="1">
    <citation type="submission" date="2018-03" db="EMBL/GenBank/DDBJ databases">
        <title>Genomic Encyclopedia of Archaeal and Bacterial Type Strains, Phase II (KMG-II): from individual species to whole genera.</title>
        <authorList>
            <person name="Goeker M."/>
        </authorList>
    </citation>
    <scope>NUCLEOTIDE SEQUENCE [LARGE SCALE GENOMIC DNA]</scope>
    <source>
        <strain evidence="1 2">DSM 28057</strain>
    </source>
</reference>
<dbReference type="PRINTS" id="PR01210">
    <property type="entry name" value="GGTRANSPTASE"/>
</dbReference>
<comment type="caution">
    <text evidence="1">The sequence shown here is derived from an EMBL/GenBank/DDBJ whole genome shotgun (WGS) entry which is preliminary data.</text>
</comment>
<dbReference type="EMBL" id="PYGF01000001">
    <property type="protein sequence ID" value="PSL07576.1"/>
    <property type="molecule type" value="Genomic_DNA"/>
</dbReference>
<dbReference type="Gene3D" id="3.60.20.40">
    <property type="match status" value="1"/>
</dbReference>
<dbReference type="PANTHER" id="PTHR43881">
    <property type="entry name" value="GAMMA-GLUTAMYLTRANSPEPTIDASE (AFU_ORTHOLOGUE AFUA_4G13580)"/>
    <property type="match status" value="1"/>
</dbReference>
<dbReference type="InterPro" id="IPR043137">
    <property type="entry name" value="GGT_ssub_C"/>
</dbReference>
<organism evidence="1 2">
    <name type="scientific">Cecembia rubra</name>
    <dbReference type="NCBI Taxonomy" id="1485585"/>
    <lineage>
        <taxon>Bacteria</taxon>
        <taxon>Pseudomonadati</taxon>
        <taxon>Bacteroidota</taxon>
        <taxon>Cytophagia</taxon>
        <taxon>Cytophagales</taxon>
        <taxon>Cyclobacteriaceae</taxon>
        <taxon>Cecembia</taxon>
    </lineage>
</organism>
<dbReference type="InterPro" id="IPR052896">
    <property type="entry name" value="GGT-like_enzyme"/>
</dbReference>
<dbReference type="InterPro" id="IPR043138">
    <property type="entry name" value="GGT_lsub"/>
</dbReference>
<name>A0A2P8EDK3_9BACT</name>
<evidence type="ECO:0000313" key="1">
    <source>
        <dbReference type="EMBL" id="PSL07576.1"/>
    </source>
</evidence>
<dbReference type="Gene3D" id="1.10.246.130">
    <property type="match status" value="1"/>
</dbReference>
<dbReference type="AlphaFoldDB" id="A0A2P8EDK3"/>
<dbReference type="PANTHER" id="PTHR43881:SF1">
    <property type="entry name" value="GAMMA-GLUTAMYLTRANSPEPTIDASE (AFU_ORTHOLOGUE AFUA_4G13580)"/>
    <property type="match status" value="1"/>
</dbReference>
<evidence type="ECO:0000313" key="2">
    <source>
        <dbReference type="Proteomes" id="UP000240708"/>
    </source>
</evidence>
<proteinExistence type="predicted"/>
<accession>A0A2P8EDK3</accession>
<dbReference type="SUPFAM" id="SSF56235">
    <property type="entry name" value="N-terminal nucleophile aminohydrolases (Ntn hydrolases)"/>
    <property type="match status" value="1"/>
</dbReference>
<dbReference type="GO" id="GO:0016787">
    <property type="term" value="F:hydrolase activity"/>
    <property type="evidence" value="ECO:0007669"/>
    <property type="project" value="UniProtKB-KW"/>
</dbReference>
<dbReference type="Proteomes" id="UP000240708">
    <property type="component" value="Unassembled WGS sequence"/>
</dbReference>
<dbReference type="OrthoDB" id="9781342at2"/>
<keyword evidence="2" id="KW-1185">Reference proteome</keyword>
<dbReference type="RefSeq" id="WP_106565650.1">
    <property type="nucleotide sequence ID" value="NZ_PYGF01000001.1"/>
</dbReference>
<sequence length="614" mass="68293">MKRIILVLFVGFLLIETFAQSTQKPPLHGKHWMAITGKPLGATAGAMIFAQGGNAVDASCAMLAAVCTMWDVLSWGGETQALIYNPNTKQVIAINAMGIAPTGATVEFFKERNLQYPPEFGPLAATTPGTPGGLMTMLAEYGTMSLEQVLTPAMEMAKGYPIEAQTANMIESRKDLIKEWPYSKKVFLPHLGQEREAPHAGEIFVQEDLYQTLKKLVEIEREALAQGKSRKEAIYAAYDRFYKGDIAEEIVRGTREQGGLFTMDDLAKWKVKIEEPLSTNYKGIEVYKLQEWTQGPVLLQALNILENFDLKSMGYNSANYINTVYQAMNLAFADRDFYYGDPDFSPKSPMKGLLSKAYAKERAKLIGDKNDPEIGPGDPYPFQNGKNPFLHLLEKRKNALSYYQPELPIQGPEDPFLKQFQSGTTSIQAADKEGWVVSITPSGGWIPAAIAGNTGIGLSQRMQSFVLDENLNPFNVLEPGKRPRVTLTPSMALKDGKPFLSFAVQGGDTQDQDLLQLFLNIVEFEMTVQEATEAANIHNYQMQSSFGAHESKPGSITLNTAVPSWVRKDLERRGYKINYLDRTSGPLNAIWFDWKHNSFWGGSSNHGEDYGIGW</sequence>
<keyword evidence="1" id="KW-0378">Hydrolase</keyword>
<gene>
    <name evidence="1" type="ORF">CLV48_101508</name>
</gene>